<proteinExistence type="predicted"/>
<evidence type="ECO:0000313" key="1">
    <source>
        <dbReference type="EMBL" id="ERF75541.1"/>
    </source>
</evidence>
<dbReference type="EMBL" id="KE720809">
    <property type="protein sequence ID" value="ERF75541.1"/>
    <property type="molecule type" value="Genomic_DNA"/>
</dbReference>
<dbReference type="Proteomes" id="UP000019373">
    <property type="component" value="Unassembled WGS sequence"/>
</dbReference>
<sequence>MESFLDQLAENYNNQTSSQRIVANSSESELNEWVVEGYVGDPPTFNSPQSIMLYSPNFHPCSPWQKDIQEPLRYLKAQYEIQSDPECLAITNVTVDPFYTGRDIKRAAQAIIYFFEPLIILIPDELKPDSVQRTNQRDSLSSTETKKAQSQSIVTMEAIGTIETFHFDLLDSTALELILDFFQQANAEYCFWCFEKLLCNPAISFSPGSETHSTVQDAFRWVSVRLAFIQGFLAYTSLSHLQRIPQTCEGLREFMSGRPPPAGTTLRGRYNVRGVRVG</sequence>
<keyword evidence="2" id="KW-1185">Reference proteome</keyword>
<organism evidence="1 2">
    <name type="scientific">Endocarpon pusillum (strain Z07020 / HMAS-L-300199)</name>
    <name type="common">Lichen-forming fungus</name>
    <dbReference type="NCBI Taxonomy" id="1263415"/>
    <lineage>
        <taxon>Eukaryota</taxon>
        <taxon>Fungi</taxon>
        <taxon>Dikarya</taxon>
        <taxon>Ascomycota</taxon>
        <taxon>Pezizomycotina</taxon>
        <taxon>Eurotiomycetes</taxon>
        <taxon>Chaetothyriomycetidae</taxon>
        <taxon>Verrucariales</taxon>
        <taxon>Verrucariaceae</taxon>
        <taxon>Endocarpon</taxon>
    </lineage>
</organism>
<dbReference type="OrthoDB" id="10554457at2759"/>
<evidence type="ECO:0000313" key="2">
    <source>
        <dbReference type="Proteomes" id="UP000019373"/>
    </source>
</evidence>
<name>U1GU37_ENDPU</name>
<dbReference type="HOGENOM" id="CLU_1001254_0_0_1"/>
<gene>
    <name evidence="1" type="ORF">EPUS_08446</name>
</gene>
<reference evidence="2" key="1">
    <citation type="journal article" date="2014" name="BMC Genomics">
        <title>Genome characteristics reveal the impact of lichenization on lichen-forming fungus Endocarpon pusillum Hedwig (Verrucariales, Ascomycota).</title>
        <authorList>
            <person name="Wang Y.-Y."/>
            <person name="Liu B."/>
            <person name="Zhang X.-Y."/>
            <person name="Zhou Q.-M."/>
            <person name="Zhang T."/>
            <person name="Li H."/>
            <person name="Yu Y.-F."/>
            <person name="Zhang X.-L."/>
            <person name="Hao X.-Y."/>
            <person name="Wang M."/>
            <person name="Wang L."/>
            <person name="Wei J.-C."/>
        </authorList>
    </citation>
    <scope>NUCLEOTIDE SEQUENCE [LARGE SCALE GENOMIC DNA]</scope>
    <source>
        <strain evidence="2">Z07020 / HMAS-L-300199</strain>
    </source>
</reference>
<protein>
    <submittedName>
        <fullName evidence="1">Uncharacterized protein</fullName>
    </submittedName>
</protein>
<dbReference type="AlphaFoldDB" id="U1GU37"/>
<accession>U1GU37</accession>
<dbReference type="RefSeq" id="XP_007787140.1">
    <property type="nucleotide sequence ID" value="XM_007788950.1"/>
</dbReference>
<dbReference type="GeneID" id="19243295"/>